<accession>A0ABR0FIY4</accession>
<evidence type="ECO:0000313" key="3">
    <source>
        <dbReference type="Proteomes" id="UP001322138"/>
    </source>
</evidence>
<name>A0ABR0FIY4_9PEZI</name>
<protein>
    <submittedName>
        <fullName evidence="2">Uncharacterized protein</fullName>
    </submittedName>
</protein>
<proteinExistence type="predicted"/>
<reference evidence="2 3" key="1">
    <citation type="journal article" date="2023" name="bioRxiv">
        <title>High-quality genome assemblies of four members of thePodospora anserinaspecies complex.</title>
        <authorList>
            <person name="Ament-Velasquez S.L."/>
            <person name="Vogan A.A."/>
            <person name="Wallerman O."/>
            <person name="Hartmann F."/>
            <person name="Gautier V."/>
            <person name="Silar P."/>
            <person name="Giraud T."/>
            <person name="Johannesson H."/>
        </authorList>
    </citation>
    <scope>NUCLEOTIDE SEQUENCE [LARGE SCALE GENOMIC DNA]</scope>
    <source>
        <strain evidence="2 3">CBS 112042</strain>
    </source>
</reference>
<organism evidence="2 3">
    <name type="scientific">Podospora bellae-mahoneyi</name>
    <dbReference type="NCBI Taxonomy" id="2093777"/>
    <lineage>
        <taxon>Eukaryota</taxon>
        <taxon>Fungi</taxon>
        <taxon>Dikarya</taxon>
        <taxon>Ascomycota</taxon>
        <taxon>Pezizomycotina</taxon>
        <taxon>Sordariomycetes</taxon>
        <taxon>Sordariomycetidae</taxon>
        <taxon>Sordariales</taxon>
        <taxon>Podosporaceae</taxon>
        <taxon>Podospora</taxon>
    </lineage>
</organism>
<feature type="signal peptide" evidence="1">
    <location>
        <begin position="1"/>
        <end position="26"/>
    </location>
</feature>
<dbReference type="GeneID" id="87897958"/>
<gene>
    <name evidence="2" type="ORF">QC761_401870</name>
</gene>
<feature type="chain" id="PRO_5045715014" evidence="1">
    <location>
        <begin position="27"/>
        <end position="280"/>
    </location>
</feature>
<comment type="caution">
    <text evidence="2">The sequence shown here is derived from an EMBL/GenBank/DDBJ whole genome shotgun (WGS) entry which is preliminary data.</text>
</comment>
<dbReference type="EMBL" id="JAFFGZ010000006">
    <property type="protein sequence ID" value="KAK4642950.1"/>
    <property type="molecule type" value="Genomic_DNA"/>
</dbReference>
<sequence>MRTPPKIRPSRFSTGLVLWILKGAHGSSRPQILPWPVGIYTSSTILLSLSPSSLCNPTTVFPRLTMYLATTLALLLSSISTVTASRSWVATAQDYGNATFVTGVDDVSEQFKIQWVEGGNPSDVIIGHIPGGGLEARDDKMSTVTVETIFVVDTATSYSSTATTIVSTLVGESPSPAGATQAPNTVPKWALDVFTQGDTWCPRGVYSTISLLRYGTFCLKTPAGTTSARIPQGMMGGCSTTLFQDENCSVGPIHIENEEMCMRLRGSSGVVELKSFVVAC</sequence>
<dbReference type="Proteomes" id="UP001322138">
    <property type="component" value="Unassembled WGS sequence"/>
</dbReference>
<evidence type="ECO:0000256" key="1">
    <source>
        <dbReference type="SAM" id="SignalP"/>
    </source>
</evidence>
<keyword evidence="1" id="KW-0732">Signal</keyword>
<dbReference type="RefSeq" id="XP_062731926.1">
    <property type="nucleotide sequence ID" value="XM_062878476.1"/>
</dbReference>
<keyword evidence="3" id="KW-1185">Reference proteome</keyword>
<evidence type="ECO:0000313" key="2">
    <source>
        <dbReference type="EMBL" id="KAK4642950.1"/>
    </source>
</evidence>